<organism evidence="2 3">
    <name type="scientific">Hebeloma cylindrosporum</name>
    <dbReference type="NCBI Taxonomy" id="76867"/>
    <lineage>
        <taxon>Eukaryota</taxon>
        <taxon>Fungi</taxon>
        <taxon>Dikarya</taxon>
        <taxon>Basidiomycota</taxon>
        <taxon>Agaricomycotina</taxon>
        <taxon>Agaricomycetes</taxon>
        <taxon>Agaricomycetidae</taxon>
        <taxon>Agaricales</taxon>
        <taxon>Agaricineae</taxon>
        <taxon>Hymenogastraceae</taxon>
        <taxon>Hebeloma</taxon>
    </lineage>
</organism>
<dbReference type="STRING" id="686832.A0A0C3BSU6"/>
<reference evidence="2 3" key="1">
    <citation type="submission" date="2014-04" db="EMBL/GenBank/DDBJ databases">
        <authorList>
            <consortium name="DOE Joint Genome Institute"/>
            <person name="Kuo A."/>
            <person name="Gay G."/>
            <person name="Dore J."/>
            <person name="Kohler A."/>
            <person name="Nagy L.G."/>
            <person name="Floudas D."/>
            <person name="Copeland A."/>
            <person name="Barry K.W."/>
            <person name="Cichocki N."/>
            <person name="Veneault-Fourrey C."/>
            <person name="LaButti K."/>
            <person name="Lindquist E.A."/>
            <person name="Lipzen A."/>
            <person name="Lundell T."/>
            <person name="Morin E."/>
            <person name="Murat C."/>
            <person name="Sun H."/>
            <person name="Tunlid A."/>
            <person name="Henrissat B."/>
            <person name="Grigoriev I.V."/>
            <person name="Hibbett D.S."/>
            <person name="Martin F."/>
            <person name="Nordberg H.P."/>
            <person name="Cantor M.N."/>
            <person name="Hua S.X."/>
        </authorList>
    </citation>
    <scope>NUCLEOTIDE SEQUENCE [LARGE SCALE GENOMIC DNA]</scope>
    <source>
        <strain evidence="3">h7</strain>
    </source>
</reference>
<dbReference type="PANTHER" id="PTHR42103:SF2">
    <property type="entry name" value="AB HYDROLASE-1 DOMAIN-CONTAINING PROTEIN"/>
    <property type="match status" value="1"/>
</dbReference>
<dbReference type="HOGENOM" id="CLU_035149_1_0_1"/>
<feature type="domain" description="AB hydrolase-1" evidence="1">
    <location>
        <begin position="41"/>
        <end position="148"/>
    </location>
</feature>
<dbReference type="Proteomes" id="UP000053424">
    <property type="component" value="Unassembled WGS sequence"/>
</dbReference>
<protein>
    <recommendedName>
        <fullName evidence="1">AB hydrolase-1 domain-containing protein</fullName>
    </recommendedName>
</protein>
<dbReference type="AlphaFoldDB" id="A0A0C3BSU6"/>
<gene>
    <name evidence="2" type="ORF">M413DRAFT_446652</name>
</gene>
<dbReference type="EMBL" id="KN831784">
    <property type="protein sequence ID" value="KIM39745.1"/>
    <property type="molecule type" value="Genomic_DNA"/>
</dbReference>
<dbReference type="PANTHER" id="PTHR42103">
    <property type="entry name" value="ALPHA/BETA-HYDROLASES SUPERFAMILY PROTEIN"/>
    <property type="match status" value="1"/>
</dbReference>
<dbReference type="InterPro" id="IPR029058">
    <property type="entry name" value="AB_hydrolase_fold"/>
</dbReference>
<dbReference type="SUPFAM" id="SSF53474">
    <property type="entry name" value="alpha/beta-Hydrolases"/>
    <property type="match status" value="1"/>
</dbReference>
<dbReference type="Pfam" id="PF12697">
    <property type="entry name" value="Abhydrolase_6"/>
    <property type="match status" value="1"/>
</dbReference>
<dbReference type="OrthoDB" id="10260961at2759"/>
<sequence>MSLEQVEPLEIRLPSDIQLQGDLWKPSFSGHARDGNKLAVCLHPWSWLGGRKEDPVLMTLLHSMLSQDYHVICYNSRGVGGSTGWASFTGFSEAEDLKALVIWAMETISDVHSVVLVGYSYGSLIASLHPVLSSVKTSHIFLSYPLGPRAWLTLFRSSSYTAALNELIQHPESRILIIYGDSDEFTSQSKYRSWASSLQDGNVEIVEVKNASHFWHGGSGRELVGIVKKWLP</sequence>
<evidence type="ECO:0000313" key="3">
    <source>
        <dbReference type="Proteomes" id="UP000053424"/>
    </source>
</evidence>
<evidence type="ECO:0000313" key="2">
    <source>
        <dbReference type="EMBL" id="KIM39745.1"/>
    </source>
</evidence>
<keyword evidence="3" id="KW-1185">Reference proteome</keyword>
<dbReference type="Gene3D" id="3.40.50.1820">
    <property type="entry name" value="alpha/beta hydrolase"/>
    <property type="match status" value="1"/>
</dbReference>
<dbReference type="InterPro" id="IPR000073">
    <property type="entry name" value="AB_hydrolase_1"/>
</dbReference>
<accession>A0A0C3BSU6</accession>
<proteinExistence type="predicted"/>
<reference evidence="3" key="2">
    <citation type="submission" date="2015-01" db="EMBL/GenBank/DDBJ databases">
        <title>Evolutionary Origins and Diversification of the Mycorrhizal Mutualists.</title>
        <authorList>
            <consortium name="DOE Joint Genome Institute"/>
            <consortium name="Mycorrhizal Genomics Consortium"/>
            <person name="Kohler A."/>
            <person name="Kuo A."/>
            <person name="Nagy L.G."/>
            <person name="Floudas D."/>
            <person name="Copeland A."/>
            <person name="Barry K.W."/>
            <person name="Cichocki N."/>
            <person name="Veneault-Fourrey C."/>
            <person name="LaButti K."/>
            <person name="Lindquist E.A."/>
            <person name="Lipzen A."/>
            <person name="Lundell T."/>
            <person name="Morin E."/>
            <person name="Murat C."/>
            <person name="Riley R."/>
            <person name="Ohm R."/>
            <person name="Sun H."/>
            <person name="Tunlid A."/>
            <person name="Henrissat B."/>
            <person name="Grigoriev I.V."/>
            <person name="Hibbett D.S."/>
            <person name="Martin F."/>
        </authorList>
    </citation>
    <scope>NUCLEOTIDE SEQUENCE [LARGE SCALE GENOMIC DNA]</scope>
    <source>
        <strain evidence="3">h7</strain>
    </source>
</reference>
<evidence type="ECO:0000259" key="1">
    <source>
        <dbReference type="Pfam" id="PF12697"/>
    </source>
</evidence>
<name>A0A0C3BSU6_HEBCY</name>